<accession>A0ABR3IW05</accession>
<protein>
    <submittedName>
        <fullName evidence="2">Uncharacterized protein</fullName>
    </submittedName>
</protein>
<keyword evidence="3" id="KW-1185">Reference proteome</keyword>
<evidence type="ECO:0000256" key="1">
    <source>
        <dbReference type="SAM" id="MobiDB-lite"/>
    </source>
</evidence>
<feature type="region of interest" description="Disordered" evidence="1">
    <location>
        <begin position="106"/>
        <end position="137"/>
    </location>
</feature>
<feature type="compositionally biased region" description="Basic and acidic residues" evidence="1">
    <location>
        <begin position="106"/>
        <end position="124"/>
    </location>
</feature>
<evidence type="ECO:0000313" key="2">
    <source>
        <dbReference type="EMBL" id="KAL0947424.1"/>
    </source>
</evidence>
<dbReference type="Proteomes" id="UP001556367">
    <property type="component" value="Unassembled WGS sequence"/>
</dbReference>
<dbReference type="EMBL" id="JASNQZ010000015">
    <property type="protein sequence ID" value="KAL0947424.1"/>
    <property type="molecule type" value="Genomic_DNA"/>
</dbReference>
<sequence>MTLRGHDSEVLSMSNLMEELGFANRLAELVSLLATLRSLGRSIFGSNTNLTKDTSDVLWKEFFRHAAIVFPGAEDPEKTTLIKRYIKKTTRQRFSDRKRYCERKPMARDLQAEGNQAEKLREDNGIPSGSISSPGPDTSLINPILALPLPGSNAQSLSSSLDAGQSQEAFSFEECALREDTLTTCALPSTDPELRKTFYFPRASTLRSTRCLFPSPTTGVSVPANFYGDRVAFQP</sequence>
<organism evidence="2 3">
    <name type="scientific">Hohenbuehelia grisea</name>
    <dbReference type="NCBI Taxonomy" id="104357"/>
    <lineage>
        <taxon>Eukaryota</taxon>
        <taxon>Fungi</taxon>
        <taxon>Dikarya</taxon>
        <taxon>Basidiomycota</taxon>
        <taxon>Agaricomycotina</taxon>
        <taxon>Agaricomycetes</taxon>
        <taxon>Agaricomycetidae</taxon>
        <taxon>Agaricales</taxon>
        <taxon>Pleurotineae</taxon>
        <taxon>Pleurotaceae</taxon>
        <taxon>Hohenbuehelia</taxon>
    </lineage>
</organism>
<reference evidence="3" key="1">
    <citation type="submission" date="2024-06" db="EMBL/GenBank/DDBJ databases">
        <title>Multi-omics analyses provide insights into the biosynthesis of the anticancer antibiotic pleurotin in Hohenbuehelia grisea.</title>
        <authorList>
            <person name="Weaver J.A."/>
            <person name="Alberti F."/>
        </authorList>
    </citation>
    <scope>NUCLEOTIDE SEQUENCE [LARGE SCALE GENOMIC DNA]</scope>
    <source>
        <strain evidence="3">T-177</strain>
    </source>
</reference>
<feature type="compositionally biased region" description="Low complexity" evidence="1">
    <location>
        <begin position="125"/>
        <end position="136"/>
    </location>
</feature>
<name>A0ABR3IW05_9AGAR</name>
<gene>
    <name evidence="2" type="ORF">HGRIS_013536</name>
</gene>
<evidence type="ECO:0000313" key="3">
    <source>
        <dbReference type="Proteomes" id="UP001556367"/>
    </source>
</evidence>
<proteinExistence type="predicted"/>
<comment type="caution">
    <text evidence="2">The sequence shown here is derived from an EMBL/GenBank/DDBJ whole genome shotgun (WGS) entry which is preliminary data.</text>
</comment>